<evidence type="ECO:0000313" key="1">
    <source>
        <dbReference type="EMBL" id="SZX60232.1"/>
    </source>
</evidence>
<evidence type="ECO:0008006" key="3">
    <source>
        <dbReference type="Google" id="ProtNLM"/>
    </source>
</evidence>
<name>A0A383V619_TETOB</name>
<protein>
    <recommendedName>
        <fullName evidence="3">FAS1 domain-containing protein</fullName>
    </recommendedName>
</protein>
<dbReference type="Gene3D" id="2.30.180.10">
    <property type="entry name" value="FAS1 domain"/>
    <property type="match status" value="1"/>
</dbReference>
<organism evidence="1 2">
    <name type="scientific">Tetradesmus obliquus</name>
    <name type="common">Green alga</name>
    <name type="synonym">Acutodesmus obliquus</name>
    <dbReference type="NCBI Taxonomy" id="3088"/>
    <lineage>
        <taxon>Eukaryota</taxon>
        <taxon>Viridiplantae</taxon>
        <taxon>Chlorophyta</taxon>
        <taxon>core chlorophytes</taxon>
        <taxon>Chlorophyceae</taxon>
        <taxon>CS clade</taxon>
        <taxon>Sphaeropleales</taxon>
        <taxon>Scenedesmaceae</taxon>
        <taxon>Tetradesmus</taxon>
    </lineage>
</organism>
<dbReference type="AlphaFoldDB" id="A0A383V619"/>
<feature type="non-terminal residue" evidence="1">
    <location>
        <position position="269"/>
    </location>
</feature>
<dbReference type="Proteomes" id="UP000256970">
    <property type="component" value="Unassembled WGS sequence"/>
</dbReference>
<sequence length="269" mass="28969">MTARQIEVAYDAKYIPKRQGPDFGVPEVVTSGLKYEPWKDDMHCSNYGCFAPSPNPPPYFPTIYDWASNNPEQKISTQIMQLIGVEVFQGPFTGTLFLPTDTAWSTYLARWNVPIMANNTRAEQFYANFFIKLLQYHTLLLRVYGAQLDGFNYSTVYANLNAYPHKVTFGRSSGCGGGDCNSGCSGCNSGCTAGCAPPQGCTTCSAQYGNGGWTYGKHGKRVYNFYSPGPYKKYHYKGYYPPCASGDCGGGCGGGDCGGGCGGCGGGCG</sequence>
<keyword evidence="2" id="KW-1185">Reference proteome</keyword>
<dbReference type="EMBL" id="FNXT01000048">
    <property type="protein sequence ID" value="SZX60232.1"/>
    <property type="molecule type" value="Genomic_DNA"/>
</dbReference>
<accession>A0A383V619</accession>
<evidence type="ECO:0000313" key="2">
    <source>
        <dbReference type="Proteomes" id="UP000256970"/>
    </source>
</evidence>
<gene>
    <name evidence="1" type="ORF">BQ4739_LOCUS802</name>
</gene>
<reference evidence="1 2" key="1">
    <citation type="submission" date="2016-10" db="EMBL/GenBank/DDBJ databases">
        <authorList>
            <person name="Cai Z."/>
        </authorList>
    </citation>
    <scope>NUCLEOTIDE SEQUENCE [LARGE SCALE GENOMIC DNA]</scope>
</reference>
<dbReference type="SUPFAM" id="SSF82153">
    <property type="entry name" value="FAS1 domain"/>
    <property type="match status" value="1"/>
</dbReference>
<proteinExistence type="predicted"/>
<dbReference type="InterPro" id="IPR036378">
    <property type="entry name" value="FAS1_dom_sf"/>
</dbReference>